<keyword evidence="3" id="KW-0808">Transferase</keyword>
<evidence type="ECO:0000259" key="1">
    <source>
        <dbReference type="Pfam" id="PF00534"/>
    </source>
</evidence>
<evidence type="ECO:0000313" key="4">
    <source>
        <dbReference type="Proteomes" id="UP000095657"/>
    </source>
</evidence>
<dbReference type="InterPro" id="IPR028098">
    <property type="entry name" value="Glyco_trans_4-like_N"/>
</dbReference>
<proteinExistence type="predicted"/>
<organism evidence="3 4">
    <name type="scientific">Bacteroides caccae</name>
    <dbReference type="NCBI Taxonomy" id="47678"/>
    <lineage>
        <taxon>Bacteria</taxon>
        <taxon>Pseudomonadati</taxon>
        <taxon>Bacteroidota</taxon>
        <taxon>Bacteroidia</taxon>
        <taxon>Bacteroidales</taxon>
        <taxon>Bacteroidaceae</taxon>
        <taxon>Bacteroides</taxon>
    </lineage>
</organism>
<protein>
    <submittedName>
        <fullName evidence="3">Putative glycosyltransferase</fullName>
        <ecNumber evidence="3">2.4.-.-</ecNumber>
    </submittedName>
</protein>
<dbReference type="PANTHER" id="PTHR12526">
    <property type="entry name" value="GLYCOSYLTRANSFERASE"/>
    <property type="match status" value="1"/>
</dbReference>
<accession>A0A174G5E2</accession>
<gene>
    <name evidence="3" type="primary">cotSA</name>
    <name evidence="3" type="ORF">ERS852494_00229</name>
</gene>
<evidence type="ECO:0000259" key="2">
    <source>
        <dbReference type="Pfam" id="PF13439"/>
    </source>
</evidence>
<dbReference type="RefSeq" id="WP_055169761.1">
    <property type="nucleotide sequence ID" value="NZ_CZAI01000001.1"/>
</dbReference>
<dbReference type="PANTHER" id="PTHR12526:SF630">
    <property type="entry name" value="GLYCOSYLTRANSFERASE"/>
    <property type="match status" value="1"/>
</dbReference>
<feature type="domain" description="Glycosyltransferase subfamily 4-like N-terminal" evidence="2">
    <location>
        <begin position="17"/>
        <end position="200"/>
    </location>
</feature>
<feature type="domain" description="Glycosyl transferase family 1" evidence="1">
    <location>
        <begin position="213"/>
        <end position="388"/>
    </location>
</feature>
<dbReference type="GO" id="GO:0016757">
    <property type="term" value="F:glycosyltransferase activity"/>
    <property type="evidence" value="ECO:0007669"/>
    <property type="project" value="UniProtKB-KW"/>
</dbReference>
<dbReference type="EMBL" id="CZAI01000001">
    <property type="protein sequence ID" value="CUO57663.1"/>
    <property type="molecule type" value="Genomic_DNA"/>
</dbReference>
<dbReference type="Gene3D" id="3.40.50.2000">
    <property type="entry name" value="Glycogen Phosphorylase B"/>
    <property type="match status" value="2"/>
</dbReference>
<dbReference type="Pfam" id="PF00534">
    <property type="entry name" value="Glycos_transf_1"/>
    <property type="match status" value="1"/>
</dbReference>
<dbReference type="InterPro" id="IPR001296">
    <property type="entry name" value="Glyco_trans_1"/>
</dbReference>
<dbReference type="AlphaFoldDB" id="A0A174G5E2"/>
<name>A0A174G5E2_9BACE</name>
<sequence length="411" mass="47736">MRKQVYVFDECISSQKNGIGSFLREFHYCMKQLNTDVCILAFNANIKEFAVQRGKYGEIERLLFPPFCVGEFTHNAEIIIKFLRLYIRDSSDNLFFVNHSPCEKLVEIMKRNYPLSRLVFTIHDLGWTSICMGDVDKYKLIIEKKKDIEKNVKSVLDFYVKEMKTYELVDRVVCLSQDTYDLLRTVYFLPTQKIFLIPNGFRGKKNDIEHYNKEELRKDLFISVDEKIILYVGRPTKQKGMYALLNAFHSVLRKKCNIRLVVIGSDNSNRIENLINVSSSFATHVSFLGLINKKELEKWYSVADIGVIPSYYEQCPYVGIEMMMHGLPVVASDGFGIRNMFQDEVNALIAPIGKREDSEEFSCNLAKAIDKLLSSEELRRILGRNAQEIYRNYYSTEQMKKGYEALLSSID</sequence>
<dbReference type="Pfam" id="PF13439">
    <property type="entry name" value="Glyco_transf_4"/>
    <property type="match status" value="1"/>
</dbReference>
<dbReference type="SUPFAM" id="SSF53756">
    <property type="entry name" value="UDP-Glycosyltransferase/glycogen phosphorylase"/>
    <property type="match status" value="1"/>
</dbReference>
<dbReference type="CDD" id="cd03801">
    <property type="entry name" value="GT4_PimA-like"/>
    <property type="match status" value="1"/>
</dbReference>
<dbReference type="Proteomes" id="UP000095657">
    <property type="component" value="Unassembled WGS sequence"/>
</dbReference>
<dbReference type="EC" id="2.4.-.-" evidence="3"/>
<reference evidence="3 4" key="1">
    <citation type="submission" date="2015-09" db="EMBL/GenBank/DDBJ databases">
        <authorList>
            <consortium name="Pathogen Informatics"/>
        </authorList>
    </citation>
    <scope>NUCLEOTIDE SEQUENCE [LARGE SCALE GENOMIC DNA]</scope>
    <source>
        <strain evidence="3 4">2789STDY5834880</strain>
    </source>
</reference>
<dbReference type="STRING" id="47678.ERS852494_00229"/>
<evidence type="ECO:0000313" key="3">
    <source>
        <dbReference type="EMBL" id="CUO57663.1"/>
    </source>
</evidence>
<keyword evidence="3" id="KW-0328">Glycosyltransferase</keyword>